<keyword evidence="5" id="KW-1185">Reference proteome</keyword>
<feature type="compositionally biased region" description="Basic and acidic residues" evidence="2">
    <location>
        <begin position="209"/>
        <end position="219"/>
    </location>
</feature>
<dbReference type="SUPFAM" id="SSF48452">
    <property type="entry name" value="TPR-like"/>
    <property type="match status" value="2"/>
</dbReference>
<organism evidence="4 5">
    <name type="scientific">Proteiniclasticum ruminis</name>
    <dbReference type="NCBI Taxonomy" id="398199"/>
    <lineage>
        <taxon>Bacteria</taxon>
        <taxon>Bacillati</taxon>
        <taxon>Bacillota</taxon>
        <taxon>Clostridia</taxon>
        <taxon>Eubacteriales</taxon>
        <taxon>Clostridiaceae</taxon>
        <taxon>Proteiniclasticum</taxon>
    </lineage>
</organism>
<evidence type="ECO:0000313" key="4">
    <source>
        <dbReference type="EMBL" id="SFN42719.1"/>
    </source>
</evidence>
<dbReference type="STRING" id="398199.SAMN05421804_101431"/>
<keyword evidence="3" id="KW-0472">Membrane</keyword>
<keyword evidence="1" id="KW-0802">TPR repeat</keyword>
<keyword evidence="3" id="KW-1133">Transmembrane helix</keyword>
<evidence type="ECO:0000313" key="5">
    <source>
        <dbReference type="Proteomes" id="UP000181899"/>
    </source>
</evidence>
<dbReference type="Gene3D" id="1.25.40.10">
    <property type="entry name" value="Tetratricopeptide repeat domain"/>
    <property type="match status" value="3"/>
</dbReference>
<dbReference type="AlphaFoldDB" id="A0A1I4YYE9"/>
<dbReference type="OrthoDB" id="1757565at2"/>
<dbReference type="Pfam" id="PF14559">
    <property type="entry name" value="TPR_19"/>
    <property type="match status" value="1"/>
</dbReference>
<reference evidence="4 5" key="1">
    <citation type="submission" date="2016-10" db="EMBL/GenBank/DDBJ databases">
        <authorList>
            <person name="de Groot N.N."/>
        </authorList>
    </citation>
    <scope>NUCLEOTIDE SEQUENCE [LARGE SCALE GENOMIC DNA]</scope>
    <source>
        <strain evidence="4 5">ML2</strain>
    </source>
</reference>
<dbReference type="PROSITE" id="PS50005">
    <property type="entry name" value="TPR"/>
    <property type="match status" value="2"/>
</dbReference>
<protein>
    <submittedName>
        <fullName evidence="4">Tetratricopeptide repeat-containing protein</fullName>
    </submittedName>
</protein>
<sequence>MEQASKNVKEAQVALEENNISKARDILEGSLLVNPEDTETMNLLGYCEYLFCNFDKAKYYWNKSISVKARDNKAVEYLLKYKADTAQDFQKLYKEAIRAEDQGDYTRAISVFKDLFEREPEMVGLLLHMGHCHFLNGSLDDAREYMNQALLLDSSNEKALRYLDELSVLSVKKRKNPGKSLASFLILLVFLGVAGYSLSRALDFSAPKEPGEEVAKEEEPSVVEPEENPEPEAPVETPIETPVETPVEPPVVEEPEEEPPVTEEPGPVTPGRVFSEDEVAVHDEALSDFRAGNYDRAAEAFHHILNNGEIPEYKSEAVFYLANTYQRQEKTEEAKKWYEEYLTRFPDGVYFEEVLYTYGLYLFDLGELENAKKVLQRIPNERPNSMYNNSRVRAILSES</sequence>
<dbReference type="PANTHER" id="PTHR12558">
    <property type="entry name" value="CELL DIVISION CYCLE 16,23,27"/>
    <property type="match status" value="1"/>
</dbReference>
<evidence type="ECO:0000256" key="3">
    <source>
        <dbReference type="SAM" id="Phobius"/>
    </source>
</evidence>
<accession>A0A1I4YYE9</accession>
<dbReference type="Pfam" id="PF13432">
    <property type="entry name" value="TPR_16"/>
    <property type="match status" value="1"/>
</dbReference>
<dbReference type="Proteomes" id="UP000181899">
    <property type="component" value="Unassembled WGS sequence"/>
</dbReference>
<gene>
    <name evidence="4" type="ORF">SAMN04488695_101840</name>
</gene>
<dbReference type="RefSeq" id="WP_074910689.1">
    <property type="nucleotide sequence ID" value="NZ_FOVK01000001.1"/>
</dbReference>
<name>A0A1I4YYE9_9CLOT</name>
<feature type="repeat" description="TPR" evidence="1">
    <location>
        <begin position="123"/>
        <end position="156"/>
    </location>
</feature>
<dbReference type="SMART" id="SM00028">
    <property type="entry name" value="TPR"/>
    <property type="match status" value="4"/>
</dbReference>
<evidence type="ECO:0000256" key="1">
    <source>
        <dbReference type="PROSITE-ProRule" id="PRU00339"/>
    </source>
</evidence>
<feature type="repeat" description="TPR" evidence="1">
    <location>
        <begin position="315"/>
        <end position="348"/>
    </location>
</feature>
<dbReference type="EMBL" id="FOVK01000001">
    <property type="protein sequence ID" value="SFN42719.1"/>
    <property type="molecule type" value="Genomic_DNA"/>
</dbReference>
<feature type="compositionally biased region" description="Low complexity" evidence="2">
    <location>
        <begin position="234"/>
        <end position="246"/>
    </location>
</feature>
<dbReference type="Pfam" id="PF13174">
    <property type="entry name" value="TPR_6"/>
    <property type="match status" value="1"/>
</dbReference>
<feature type="compositionally biased region" description="Acidic residues" evidence="2">
    <location>
        <begin position="251"/>
        <end position="261"/>
    </location>
</feature>
<evidence type="ECO:0000256" key="2">
    <source>
        <dbReference type="SAM" id="MobiDB-lite"/>
    </source>
</evidence>
<dbReference type="PANTHER" id="PTHR12558:SF13">
    <property type="entry name" value="CELL DIVISION CYCLE PROTEIN 27 HOMOLOG"/>
    <property type="match status" value="1"/>
</dbReference>
<feature type="compositionally biased region" description="Acidic residues" evidence="2">
    <location>
        <begin position="220"/>
        <end position="230"/>
    </location>
</feature>
<keyword evidence="3" id="KW-0812">Transmembrane</keyword>
<dbReference type="InterPro" id="IPR019734">
    <property type="entry name" value="TPR_rpt"/>
</dbReference>
<dbReference type="InterPro" id="IPR011990">
    <property type="entry name" value="TPR-like_helical_dom_sf"/>
</dbReference>
<feature type="region of interest" description="Disordered" evidence="2">
    <location>
        <begin position="206"/>
        <end position="272"/>
    </location>
</feature>
<proteinExistence type="predicted"/>
<feature type="transmembrane region" description="Helical" evidence="3">
    <location>
        <begin position="181"/>
        <end position="198"/>
    </location>
</feature>